<sequence>MPPQVVRDIVGHSGIEVTMTIYAHVSLDDKRRALGKLGDALG</sequence>
<keyword evidence="3" id="KW-1185">Reference proteome</keyword>
<dbReference type="InterPro" id="IPR011010">
    <property type="entry name" value="DNA_brk_join_enz"/>
</dbReference>
<evidence type="ECO:0000313" key="2">
    <source>
        <dbReference type="EMBL" id="MFF3669723.1"/>
    </source>
</evidence>
<organism evidence="2 3">
    <name type="scientific">Microtetraspora malaysiensis</name>
    <dbReference type="NCBI Taxonomy" id="161358"/>
    <lineage>
        <taxon>Bacteria</taxon>
        <taxon>Bacillati</taxon>
        <taxon>Actinomycetota</taxon>
        <taxon>Actinomycetes</taxon>
        <taxon>Streptosporangiales</taxon>
        <taxon>Streptosporangiaceae</taxon>
        <taxon>Microtetraspora</taxon>
    </lineage>
</organism>
<name>A0ABW6SXV7_9ACTN</name>
<proteinExistence type="predicted"/>
<accession>A0ABW6SXV7</accession>
<dbReference type="SUPFAM" id="SSF56349">
    <property type="entry name" value="DNA breaking-rejoining enzymes"/>
    <property type="match status" value="1"/>
</dbReference>
<dbReference type="EMBL" id="JBIASD010000024">
    <property type="protein sequence ID" value="MFF3669723.1"/>
    <property type="molecule type" value="Genomic_DNA"/>
</dbReference>
<keyword evidence="1" id="KW-0233">DNA recombination</keyword>
<evidence type="ECO:0000313" key="3">
    <source>
        <dbReference type="Proteomes" id="UP001602013"/>
    </source>
</evidence>
<evidence type="ECO:0008006" key="4">
    <source>
        <dbReference type="Google" id="ProtNLM"/>
    </source>
</evidence>
<protein>
    <recommendedName>
        <fullName evidence="4">Integrase</fullName>
    </recommendedName>
</protein>
<evidence type="ECO:0000256" key="1">
    <source>
        <dbReference type="ARBA" id="ARBA00023172"/>
    </source>
</evidence>
<comment type="caution">
    <text evidence="2">The sequence shown here is derived from an EMBL/GenBank/DDBJ whole genome shotgun (WGS) entry which is preliminary data.</text>
</comment>
<dbReference type="Proteomes" id="UP001602013">
    <property type="component" value="Unassembled WGS sequence"/>
</dbReference>
<gene>
    <name evidence="2" type="ORF">ACFYXI_29455</name>
</gene>
<dbReference type="RefSeq" id="WP_387416002.1">
    <property type="nucleotide sequence ID" value="NZ_JBIASD010000024.1"/>
</dbReference>
<reference evidence="2 3" key="1">
    <citation type="submission" date="2024-10" db="EMBL/GenBank/DDBJ databases">
        <title>The Natural Products Discovery Center: Release of the First 8490 Sequenced Strains for Exploring Actinobacteria Biosynthetic Diversity.</title>
        <authorList>
            <person name="Kalkreuter E."/>
            <person name="Kautsar S.A."/>
            <person name="Yang D."/>
            <person name="Bader C.D."/>
            <person name="Teijaro C.N."/>
            <person name="Fluegel L."/>
            <person name="Davis C.M."/>
            <person name="Simpson J.R."/>
            <person name="Lauterbach L."/>
            <person name="Steele A.D."/>
            <person name="Gui C."/>
            <person name="Meng S."/>
            <person name="Li G."/>
            <person name="Viehrig K."/>
            <person name="Ye F."/>
            <person name="Su P."/>
            <person name="Kiefer A.F."/>
            <person name="Nichols A."/>
            <person name="Cepeda A.J."/>
            <person name="Yan W."/>
            <person name="Fan B."/>
            <person name="Jiang Y."/>
            <person name="Adhikari A."/>
            <person name="Zheng C.-J."/>
            <person name="Schuster L."/>
            <person name="Cowan T.M."/>
            <person name="Smanski M.J."/>
            <person name="Chevrette M.G."/>
            <person name="De Carvalho L.P.S."/>
            <person name="Shen B."/>
        </authorList>
    </citation>
    <scope>NUCLEOTIDE SEQUENCE [LARGE SCALE GENOMIC DNA]</scope>
    <source>
        <strain evidence="2 3">NPDC002173</strain>
    </source>
</reference>
<dbReference type="Gene3D" id="1.10.443.10">
    <property type="entry name" value="Intergrase catalytic core"/>
    <property type="match status" value="1"/>
</dbReference>
<dbReference type="InterPro" id="IPR013762">
    <property type="entry name" value="Integrase-like_cat_sf"/>
</dbReference>